<gene>
    <name evidence="2" type="ORF">ACWI_33130</name>
</gene>
<name>A0A1F2PCY6_9FIRM</name>
<dbReference type="STRING" id="52694.ACWI_33130"/>
<evidence type="ECO:0000256" key="1">
    <source>
        <dbReference type="SAM" id="Phobius"/>
    </source>
</evidence>
<keyword evidence="1" id="KW-1133">Transmembrane helix</keyword>
<keyword evidence="1" id="KW-0472">Membrane</keyword>
<protein>
    <submittedName>
        <fullName evidence="2">Uncharacterized protein</fullName>
    </submittedName>
</protein>
<evidence type="ECO:0000313" key="2">
    <source>
        <dbReference type="EMBL" id="OFV69269.1"/>
    </source>
</evidence>
<dbReference type="EMBL" id="LKEU01000043">
    <property type="protein sequence ID" value="OFV69269.1"/>
    <property type="molecule type" value="Genomic_DNA"/>
</dbReference>
<dbReference type="Proteomes" id="UP000176244">
    <property type="component" value="Unassembled WGS sequence"/>
</dbReference>
<accession>A0A1F2PCY6</accession>
<organism evidence="2 3">
    <name type="scientific">Acetobacterium wieringae</name>
    <dbReference type="NCBI Taxonomy" id="52694"/>
    <lineage>
        <taxon>Bacteria</taxon>
        <taxon>Bacillati</taxon>
        <taxon>Bacillota</taxon>
        <taxon>Clostridia</taxon>
        <taxon>Eubacteriales</taxon>
        <taxon>Eubacteriaceae</taxon>
        <taxon>Acetobacterium</taxon>
    </lineage>
</organism>
<comment type="caution">
    <text evidence="2">The sequence shown here is derived from an EMBL/GenBank/DDBJ whole genome shotgun (WGS) entry which is preliminary data.</text>
</comment>
<keyword evidence="1" id="KW-0812">Transmembrane</keyword>
<evidence type="ECO:0000313" key="3">
    <source>
        <dbReference type="Proteomes" id="UP000176244"/>
    </source>
</evidence>
<proteinExistence type="predicted"/>
<sequence>MDILTLLVILIGVVTLMWIVASYMEIEKLKTIVYGEKPKMKLSSLWEKLKRRSVELGKHS</sequence>
<reference evidence="2 3" key="1">
    <citation type="submission" date="2015-09" db="EMBL/GenBank/DDBJ databases">
        <title>Genome sequence of Acetobacterium wieringae DSM 1911.</title>
        <authorList>
            <person name="Poehlein A."/>
            <person name="Bengelsdorf F.R."/>
            <person name="Schiel-Bengelsdorf B."/>
            <person name="Duerre P."/>
            <person name="Daniel R."/>
        </authorList>
    </citation>
    <scope>NUCLEOTIDE SEQUENCE [LARGE SCALE GENOMIC DNA]</scope>
    <source>
        <strain evidence="2 3">DSM 1911</strain>
    </source>
</reference>
<dbReference type="AlphaFoldDB" id="A0A1F2PCY6"/>
<feature type="transmembrane region" description="Helical" evidence="1">
    <location>
        <begin position="6"/>
        <end position="24"/>
    </location>
</feature>